<dbReference type="SUPFAM" id="SSF103088">
    <property type="entry name" value="OmpA-like"/>
    <property type="match status" value="1"/>
</dbReference>
<keyword evidence="5 8" id="KW-1133">Transmembrane helix</keyword>
<comment type="subcellular location">
    <subcellularLocation>
        <location evidence="1">Cell membrane</location>
        <topology evidence="1">Single-pass membrane protein</topology>
    </subcellularLocation>
</comment>
<keyword evidence="3" id="KW-1003">Cell membrane</keyword>
<evidence type="ECO:0000256" key="2">
    <source>
        <dbReference type="ARBA" id="ARBA00008914"/>
    </source>
</evidence>
<evidence type="ECO:0000256" key="5">
    <source>
        <dbReference type="ARBA" id="ARBA00022989"/>
    </source>
</evidence>
<protein>
    <submittedName>
        <fullName evidence="10">Chemotaxis protein MotB</fullName>
    </submittedName>
</protein>
<dbReference type="RefSeq" id="WP_091332089.1">
    <property type="nucleotide sequence ID" value="NZ_FNOW01000005.1"/>
</dbReference>
<dbReference type="PANTHER" id="PTHR30329">
    <property type="entry name" value="STATOR ELEMENT OF FLAGELLAR MOTOR COMPLEX"/>
    <property type="match status" value="1"/>
</dbReference>
<dbReference type="InterPro" id="IPR006665">
    <property type="entry name" value="OmpA-like"/>
</dbReference>
<evidence type="ECO:0000256" key="4">
    <source>
        <dbReference type="ARBA" id="ARBA00022692"/>
    </source>
</evidence>
<dbReference type="GO" id="GO:0005886">
    <property type="term" value="C:plasma membrane"/>
    <property type="evidence" value="ECO:0007669"/>
    <property type="project" value="UniProtKB-SubCell"/>
</dbReference>
<evidence type="ECO:0000313" key="10">
    <source>
        <dbReference type="EMBL" id="SDX49481.1"/>
    </source>
</evidence>
<dbReference type="Pfam" id="PF00691">
    <property type="entry name" value="OmpA"/>
    <property type="match status" value="1"/>
</dbReference>
<dbReference type="PANTHER" id="PTHR30329:SF21">
    <property type="entry name" value="LIPOPROTEIN YIAD-RELATED"/>
    <property type="match status" value="1"/>
</dbReference>
<keyword evidence="6 7" id="KW-0472">Membrane</keyword>
<dbReference type="PROSITE" id="PS51123">
    <property type="entry name" value="OMPA_2"/>
    <property type="match status" value="1"/>
</dbReference>
<evidence type="ECO:0000256" key="3">
    <source>
        <dbReference type="ARBA" id="ARBA00022475"/>
    </source>
</evidence>
<evidence type="ECO:0000256" key="8">
    <source>
        <dbReference type="SAM" id="Phobius"/>
    </source>
</evidence>
<dbReference type="Pfam" id="PF13677">
    <property type="entry name" value="MotB_plug"/>
    <property type="match status" value="1"/>
</dbReference>
<name>A0A1H3C5V5_ALLWA</name>
<dbReference type="OrthoDB" id="9815217at2"/>
<dbReference type="Proteomes" id="UP000198672">
    <property type="component" value="Unassembled WGS sequence"/>
</dbReference>
<dbReference type="Gene3D" id="3.30.1330.60">
    <property type="entry name" value="OmpA-like domain"/>
    <property type="match status" value="1"/>
</dbReference>
<evidence type="ECO:0000256" key="6">
    <source>
        <dbReference type="ARBA" id="ARBA00023136"/>
    </source>
</evidence>
<keyword evidence="11" id="KW-1185">Reference proteome</keyword>
<dbReference type="AlphaFoldDB" id="A0A1H3C5V5"/>
<gene>
    <name evidence="10" type="ORF">SAMN05421644_10515</name>
</gene>
<feature type="transmembrane region" description="Helical" evidence="8">
    <location>
        <begin position="18"/>
        <end position="39"/>
    </location>
</feature>
<keyword evidence="4 8" id="KW-0812">Transmembrane</keyword>
<dbReference type="STRING" id="61595.SAMN05421644_10515"/>
<evidence type="ECO:0000313" key="11">
    <source>
        <dbReference type="Proteomes" id="UP000198672"/>
    </source>
</evidence>
<dbReference type="CDD" id="cd07185">
    <property type="entry name" value="OmpA_C-like"/>
    <property type="match status" value="1"/>
</dbReference>
<comment type="similarity">
    <text evidence="2">Belongs to the MotB family.</text>
</comment>
<sequence length="289" mass="31678">MTEECECPEPPPSGAPEWMATFADLMSLMMCFFVLLLAFSEMDVERYKQLSGSFKEAFGVQREVPAEQIPMGTSIIMQEFSPAQPQPTVINDVRQQTTDEIKNQLDVIDPAVQDAQEKAEELQEELKKELADGLIEINTVDDQVIISIREKGSFPSATARIDAAFRGVLMKIAAGLNQVEGRILIAGHTDDVPIETAEFPSNWVLSAARAAAVAHTMTRVGGIASPRVEIRAYADNRPMVSNETPEGRAANRRVEIIVLGERSSKTLLENLTEEPTAPVPVVTPGALMR</sequence>
<dbReference type="InterPro" id="IPR025713">
    <property type="entry name" value="MotB-like_N_dom"/>
</dbReference>
<accession>A0A1H3C5V5</accession>
<proteinExistence type="inferred from homology"/>
<dbReference type="EMBL" id="FNOW01000005">
    <property type="protein sequence ID" value="SDX49481.1"/>
    <property type="molecule type" value="Genomic_DNA"/>
</dbReference>
<dbReference type="InterPro" id="IPR036737">
    <property type="entry name" value="OmpA-like_sf"/>
</dbReference>
<evidence type="ECO:0000256" key="7">
    <source>
        <dbReference type="PROSITE-ProRule" id="PRU00473"/>
    </source>
</evidence>
<dbReference type="InterPro" id="IPR050330">
    <property type="entry name" value="Bact_OuterMem_StrucFunc"/>
</dbReference>
<organism evidence="10 11">
    <name type="scientific">Allochromatium warmingii</name>
    <name type="common">Chromatium warmingii</name>
    <dbReference type="NCBI Taxonomy" id="61595"/>
    <lineage>
        <taxon>Bacteria</taxon>
        <taxon>Pseudomonadati</taxon>
        <taxon>Pseudomonadota</taxon>
        <taxon>Gammaproteobacteria</taxon>
        <taxon>Chromatiales</taxon>
        <taxon>Chromatiaceae</taxon>
        <taxon>Allochromatium</taxon>
    </lineage>
</organism>
<evidence type="ECO:0000259" key="9">
    <source>
        <dbReference type="PROSITE" id="PS51123"/>
    </source>
</evidence>
<evidence type="ECO:0000256" key="1">
    <source>
        <dbReference type="ARBA" id="ARBA00004162"/>
    </source>
</evidence>
<feature type="domain" description="OmpA-like" evidence="9">
    <location>
        <begin position="141"/>
        <end position="262"/>
    </location>
</feature>
<reference evidence="11" key="1">
    <citation type="submission" date="2016-10" db="EMBL/GenBank/DDBJ databases">
        <authorList>
            <person name="Varghese N."/>
            <person name="Submissions S."/>
        </authorList>
    </citation>
    <scope>NUCLEOTIDE SEQUENCE [LARGE SCALE GENOMIC DNA]</scope>
    <source>
        <strain evidence="11">DSM 173</strain>
    </source>
</reference>